<dbReference type="EMBL" id="QFFI01000006">
    <property type="protein sequence ID" value="PWG64267.1"/>
    <property type="molecule type" value="Genomic_DNA"/>
</dbReference>
<accession>A0A2U2N5D9</accession>
<dbReference type="Proteomes" id="UP000245474">
    <property type="component" value="Unassembled WGS sequence"/>
</dbReference>
<dbReference type="PROSITE" id="PS00683">
    <property type="entry name" value="RHODANESE_2"/>
    <property type="match status" value="1"/>
</dbReference>
<dbReference type="GO" id="GO:0004792">
    <property type="term" value="F:thiosulfate-cyanide sulfurtransferase activity"/>
    <property type="evidence" value="ECO:0007669"/>
    <property type="project" value="InterPro"/>
</dbReference>
<proteinExistence type="predicted"/>
<dbReference type="Pfam" id="PF00581">
    <property type="entry name" value="Rhodanese"/>
    <property type="match status" value="2"/>
</dbReference>
<keyword evidence="5" id="KW-1185">Reference proteome</keyword>
<gene>
    <name evidence="4" type="ORF">DEM34_05110</name>
</gene>
<keyword evidence="1" id="KW-0677">Repeat</keyword>
<reference evidence="4 5" key="1">
    <citation type="submission" date="2018-05" db="EMBL/GenBank/DDBJ databases">
        <title>Spiribacter halobius sp. nov., a moderately halophilic bacterium isolated from marine solar saltern.</title>
        <authorList>
            <person name="Zheng W.-S."/>
            <person name="Lu D.-C."/>
            <person name="Du Z.-J."/>
        </authorList>
    </citation>
    <scope>NUCLEOTIDE SEQUENCE [LARGE SCALE GENOMIC DNA]</scope>
    <source>
        <strain evidence="4 5">E85</strain>
    </source>
</reference>
<dbReference type="InterPro" id="IPR001307">
    <property type="entry name" value="Thiosulphate_STrfase_CS"/>
</dbReference>
<dbReference type="AlphaFoldDB" id="A0A2U2N5D9"/>
<dbReference type="PROSITE" id="PS00380">
    <property type="entry name" value="RHODANESE_1"/>
    <property type="match status" value="1"/>
</dbReference>
<feature type="domain" description="Rhodanese" evidence="3">
    <location>
        <begin position="20"/>
        <end position="128"/>
    </location>
</feature>
<comment type="caution">
    <text evidence="4">The sequence shown here is derived from an EMBL/GenBank/DDBJ whole genome shotgun (WGS) entry which is preliminary data.</text>
</comment>
<dbReference type="InterPro" id="IPR001763">
    <property type="entry name" value="Rhodanese-like_dom"/>
</dbReference>
<sequence length="281" mass="30576">MPERRLPLLVAPEALAEHLREPGILVVYVGPAERFASAHVPGAVQLEYRALLRQEPPVGGLLPDAETLAKVLGGVGITPQTHVVAYDDEGNGRAARLLWTLDALGHFEYSLLDGGLAAWRAADQPLETGSNPPVPADYPADLANPEALADREYVQAHLGDANTVILDARSAAEFRGEDVRAARGGHIPGAVNVEWTRQFDREGDFRLLPPESLRELFRAAGVTPDKEVIAHCQTHHRSALTYFVLRYLGYPRVRGYPGSWSEWGNDPNLPVETGDGVHGNV</sequence>
<dbReference type="CDD" id="cd01448">
    <property type="entry name" value="TST_Repeat_1"/>
    <property type="match status" value="1"/>
</dbReference>
<dbReference type="OrthoDB" id="9781034at2"/>
<dbReference type="RefSeq" id="WP_109676940.1">
    <property type="nucleotide sequence ID" value="NZ_CP086615.1"/>
</dbReference>
<dbReference type="PANTHER" id="PTHR43855:SF1">
    <property type="entry name" value="THIOSULFATE SULFURTRANSFERASE"/>
    <property type="match status" value="1"/>
</dbReference>
<feature type="domain" description="Rhodanese" evidence="3">
    <location>
        <begin position="159"/>
        <end position="272"/>
    </location>
</feature>
<protein>
    <recommendedName>
        <fullName evidence="2">Sulfurtransferase</fullName>
    </recommendedName>
</protein>
<evidence type="ECO:0000256" key="1">
    <source>
        <dbReference type="ARBA" id="ARBA00022737"/>
    </source>
</evidence>
<evidence type="ECO:0000313" key="4">
    <source>
        <dbReference type="EMBL" id="PWG64267.1"/>
    </source>
</evidence>
<evidence type="ECO:0000313" key="5">
    <source>
        <dbReference type="Proteomes" id="UP000245474"/>
    </source>
</evidence>
<dbReference type="CDD" id="cd01449">
    <property type="entry name" value="TST_Repeat_2"/>
    <property type="match status" value="1"/>
</dbReference>
<dbReference type="PANTHER" id="PTHR43855">
    <property type="entry name" value="THIOSULFATE SULFURTRANSFERASE"/>
    <property type="match status" value="1"/>
</dbReference>
<keyword evidence="2 4" id="KW-0808">Transferase</keyword>
<evidence type="ECO:0000259" key="3">
    <source>
        <dbReference type="PROSITE" id="PS50206"/>
    </source>
</evidence>
<evidence type="ECO:0000256" key="2">
    <source>
        <dbReference type="RuleBase" id="RU000507"/>
    </source>
</evidence>
<dbReference type="InterPro" id="IPR051126">
    <property type="entry name" value="Thiosulfate_sulfurtransferase"/>
</dbReference>
<dbReference type="SMART" id="SM00450">
    <property type="entry name" value="RHOD"/>
    <property type="match status" value="2"/>
</dbReference>
<dbReference type="SUPFAM" id="SSF52821">
    <property type="entry name" value="Rhodanese/Cell cycle control phosphatase"/>
    <property type="match status" value="2"/>
</dbReference>
<dbReference type="PROSITE" id="PS50206">
    <property type="entry name" value="RHODANESE_3"/>
    <property type="match status" value="2"/>
</dbReference>
<dbReference type="Gene3D" id="3.40.250.10">
    <property type="entry name" value="Rhodanese-like domain"/>
    <property type="match status" value="2"/>
</dbReference>
<dbReference type="InterPro" id="IPR036873">
    <property type="entry name" value="Rhodanese-like_dom_sf"/>
</dbReference>
<organism evidence="4 5">
    <name type="scientific">Sediminicurvatus halobius</name>
    <dbReference type="NCBI Taxonomy" id="2182432"/>
    <lineage>
        <taxon>Bacteria</taxon>
        <taxon>Pseudomonadati</taxon>
        <taxon>Pseudomonadota</taxon>
        <taxon>Gammaproteobacteria</taxon>
        <taxon>Chromatiales</taxon>
        <taxon>Ectothiorhodospiraceae</taxon>
        <taxon>Sediminicurvatus</taxon>
    </lineage>
</organism>
<name>A0A2U2N5D9_9GAMM</name>